<dbReference type="InterPro" id="IPR036390">
    <property type="entry name" value="WH_DNA-bd_sf"/>
</dbReference>
<dbReference type="SUPFAM" id="SSF46785">
    <property type="entry name" value="Winged helix' DNA-binding domain"/>
    <property type="match status" value="1"/>
</dbReference>
<dbReference type="PRINTS" id="PR00035">
    <property type="entry name" value="HTHGNTR"/>
</dbReference>
<dbReference type="AlphaFoldDB" id="A0A0U1P4C4"/>
<accession>A0A0U1P4C4</accession>
<gene>
    <name evidence="5" type="ORF">BN000_05032</name>
</gene>
<keyword evidence="3" id="KW-0804">Transcription</keyword>
<dbReference type="GO" id="GO:0003677">
    <property type="term" value="F:DNA binding"/>
    <property type="evidence" value="ECO:0007669"/>
    <property type="project" value="UniProtKB-KW"/>
</dbReference>
<feature type="domain" description="HTH gntR-type" evidence="4">
    <location>
        <begin position="3"/>
        <end position="71"/>
    </location>
</feature>
<reference evidence="6" key="1">
    <citation type="submission" date="2015-05" db="EMBL/GenBank/DDBJ databases">
        <authorList>
            <person name="Urmite Genomes"/>
        </authorList>
    </citation>
    <scope>NUCLEOTIDE SEQUENCE [LARGE SCALE GENOMIC DNA]</scope>
    <source>
        <strain evidence="6">LF1</strain>
    </source>
</reference>
<protein>
    <submittedName>
        <fullName evidence="5">Regulatory protein GntR HTH</fullName>
    </submittedName>
</protein>
<dbReference type="CDD" id="cd07377">
    <property type="entry name" value="WHTH_GntR"/>
    <property type="match status" value="1"/>
</dbReference>
<evidence type="ECO:0000259" key="4">
    <source>
        <dbReference type="PROSITE" id="PS50949"/>
    </source>
</evidence>
<dbReference type="PANTHER" id="PTHR43537">
    <property type="entry name" value="TRANSCRIPTIONAL REGULATOR, GNTR FAMILY"/>
    <property type="match status" value="1"/>
</dbReference>
<dbReference type="GO" id="GO:0003700">
    <property type="term" value="F:DNA-binding transcription factor activity"/>
    <property type="evidence" value="ECO:0007669"/>
    <property type="project" value="InterPro"/>
</dbReference>
<dbReference type="GO" id="GO:0000062">
    <property type="term" value="F:fatty-acyl-CoA binding"/>
    <property type="evidence" value="ECO:0007669"/>
    <property type="project" value="InterPro"/>
</dbReference>
<dbReference type="InterPro" id="IPR008920">
    <property type="entry name" value="TF_FadR/GntR_C"/>
</dbReference>
<dbReference type="Gene3D" id="1.10.10.10">
    <property type="entry name" value="Winged helix-like DNA-binding domain superfamily/Winged helix DNA-binding domain"/>
    <property type="match status" value="1"/>
</dbReference>
<dbReference type="GO" id="GO:0019217">
    <property type="term" value="P:regulation of fatty acid metabolic process"/>
    <property type="evidence" value="ECO:0007669"/>
    <property type="project" value="InterPro"/>
</dbReference>
<evidence type="ECO:0000256" key="3">
    <source>
        <dbReference type="ARBA" id="ARBA00023163"/>
    </source>
</evidence>
<proteinExistence type="predicted"/>
<dbReference type="EMBL" id="CVRB01000006">
    <property type="protein sequence ID" value="CRK84973.1"/>
    <property type="molecule type" value="Genomic_DNA"/>
</dbReference>
<dbReference type="Proteomes" id="UP000199087">
    <property type="component" value="Unassembled WGS sequence"/>
</dbReference>
<dbReference type="InterPro" id="IPR028374">
    <property type="entry name" value="FadR_C"/>
</dbReference>
<dbReference type="PROSITE" id="PS50949">
    <property type="entry name" value="HTH_GNTR"/>
    <property type="match status" value="1"/>
</dbReference>
<dbReference type="InterPro" id="IPR000524">
    <property type="entry name" value="Tscrpt_reg_HTH_GntR"/>
</dbReference>
<evidence type="ECO:0000313" key="6">
    <source>
        <dbReference type="Proteomes" id="UP000199087"/>
    </source>
</evidence>
<dbReference type="Pfam" id="PF00392">
    <property type="entry name" value="GntR"/>
    <property type="match status" value="1"/>
</dbReference>
<dbReference type="SMART" id="SM00345">
    <property type="entry name" value="HTH_GNTR"/>
    <property type="match status" value="1"/>
</dbReference>
<evidence type="ECO:0000256" key="2">
    <source>
        <dbReference type="ARBA" id="ARBA00023125"/>
    </source>
</evidence>
<dbReference type="InterPro" id="IPR036388">
    <property type="entry name" value="WH-like_DNA-bd_sf"/>
</dbReference>
<keyword evidence="2" id="KW-0238">DNA-binding</keyword>
<evidence type="ECO:0000256" key="1">
    <source>
        <dbReference type="ARBA" id="ARBA00023015"/>
    </source>
</evidence>
<dbReference type="STRING" id="1499688.BN000_05032"/>
<keyword evidence="1" id="KW-0805">Transcription regulation</keyword>
<dbReference type="SUPFAM" id="SSF48008">
    <property type="entry name" value="GntR ligand-binding domain-like"/>
    <property type="match status" value="1"/>
</dbReference>
<dbReference type="PANTHER" id="PTHR43537:SF52">
    <property type="entry name" value="FATTY ACID METABOLISM REGULATOR PROTEIN"/>
    <property type="match status" value="1"/>
</dbReference>
<name>A0A0U1P4C4_9BACI</name>
<dbReference type="Pfam" id="PF07840">
    <property type="entry name" value="FadR_C"/>
    <property type="match status" value="1"/>
</dbReference>
<organism evidence="5 6">
    <name type="scientific">Neobacillus massiliamazoniensis</name>
    <dbReference type="NCBI Taxonomy" id="1499688"/>
    <lineage>
        <taxon>Bacteria</taxon>
        <taxon>Bacillati</taxon>
        <taxon>Bacillota</taxon>
        <taxon>Bacilli</taxon>
        <taxon>Bacillales</taxon>
        <taxon>Bacillaceae</taxon>
        <taxon>Neobacillus</taxon>
    </lineage>
</organism>
<keyword evidence="6" id="KW-1185">Reference proteome</keyword>
<sequence>MKERSSDLIEKKMIQLILKGEYKANEPLLPERELAVHFNVGRPTIREVLQRLERDGWVTIRNGLPAIVNDYWKHGNLMTIVNILNSYEEIPDEFIHYVLELRIALTPAYVIDAVHHHPLKVISLFASLEDLKDDATAYANFDWELQQNLAGLASNPIYLLILNSFKEVFLRMAEKYFSEPKHRQLARDYYEDLLKTLFQKEIEKTEITIKDMMKKSLEIWRIRTKASEPNEG</sequence>
<dbReference type="Gene3D" id="1.20.120.530">
    <property type="entry name" value="GntR ligand-binding domain-like"/>
    <property type="match status" value="1"/>
</dbReference>
<evidence type="ECO:0000313" key="5">
    <source>
        <dbReference type="EMBL" id="CRK84973.1"/>
    </source>
</evidence>